<sequence length="351" mass="37890">MALEQLSLGTVSVDGGADGRQPSGDGAGAGAGDEGSKTIRLPRWTRQEILVLIQGKRVAENRVRRGRASGSAFGSVQIEPKWASISSYCKRHGVNRGPVQCRKRWSNLAGDYKKIKEWESKIKEETESFWVMRNDLRRERKLPGFFDREVYDILDGGGGGGGGGGGEEERGMGGGLCLALAPGPAAESGDGEPEALFDSGRSAAVDDGLFSDFEQSGQEEAGRSKETPAKDIPGPTPISVAEKQCRSFPQESPARDTNNNEKQACPEAEIQNTQGGRKRKRSASDGEGETTDLQHQLVEALEKNGRLLSTHLEAQNTHLELDREQRNGHVNSLITVLNKLADALGRIADKL</sequence>
<feature type="region of interest" description="Disordered" evidence="1">
    <location>
        <begin position="158"/>
        <end position="178"/>
    </location>
</feature>
<dbReference type="AlphaFoldDB" id="A0AAD4JPV9"/>
<evidence type="ECO:0000256" key="1">
    <source>
        <dbReference type="SAM" id="MobiDB-lite"/>
    </source>
</evidence>
<dbReference type="PROSITE" id="PS50090">
    <property type="entry name" value="MYB_LIKE"/>
    <property type="match status" value="1"/>
</dbReference>
<dbReference type="Proteomes" id="UP001190926">
    <property type="component" value="Unassembled WGS sequence"/>
</dbReference>
<evidence type="ECO:0000313" key="3">
    <source>
        <dbReference type="EMBL" id="KAH6837842.1"/>
    </source>
</evidence>
<dbReference type="EMBL" id="SDAM02000006">
    <property type="protein sequence ID" value="KAH6837842.1"/>
    <property type="molecule type" value="Genomic_DNA"/>
</dbReference>
<organism evidence="3 4">
    <name type="scientific">Perilla frutescens var. hirtella</name>
    <name type="common">Perilla citriodora</name>
    <name type="synonym">Perilla setoyensis</name>
    <dbReference type="NCBI Taxonomy" id="608512"/>
    <lineage>
        <taxon>Eukaryota</taxon>
        <taxon>Viridiplantae</taxon>
        <taxon>Streptophyta</taxon>
        <taxon>Embryophyta</taxon>
        <taxon>Tracheophyta</taxon>
        <taxon>Spermatophyta</taxon>
        <taxon>Magnoliopsida</taxon>
        <taxon>eudicotyledons</taxon>
        <taxon>Gunneridae</taxon>
        <taxon>Pentapetalae</taxon>
        <taxon>asterids</taxon>
        <taxon>lamiids</taxon>
        <taxon>Lamiales</taxon>
        <taxon>Lamiaceae</taxon>
        <taxon>Nepetoideae</taxon>
        <taxon>Elsholtzieae</taxon>
        <taxon>Perilla</taxon>
    </lineage>
</organism>
<feature type="compositionally biased region" description="Basic and acidic residues" evidence="1">
    <location>
        <begin position="220"/>
        <end position="229"/>
    </location>
</feature>
<dbReference type="Gene3D" id="1.10.10.60">
    <property type="entry name" value="Homeodomain-like"/>
    <property type="match status" value="1"/>
</dbReference>
<feature type="domain" description="Myb-like" evidence="2">
    <location>
        <begin position="43"/>
        <end position="109"/>
    </location>
</feature>
<feature type="region of interest" description="Disordered" evidence="1">
    <location>
        <begin position="12"/>
        <end position="38"/>
    </location>
</feature>
<feature type="compositionally biased region" description="Polar residues" evidence="1">
    <location>
        <begin position="247"/>
        <end position="262"/>
    </location>
</feature>
<proteinExistence type="predicted"/>
<dbReference type="Pfam" id="PF13837">
    <property type="entry name" value="Myb_DNA-bind_4"/>
    <property type="match status" value="1"/>
</dbReference>
<gene>
    <name evidence="3" type="ORF">C2S53_000560</name>
</gene>
<name>A0AAD4JPV9_PERFH</name>
<keyword evidence="4" id="KW-1185">Reference proteome</keyword>
<reference evidence="3 4" key="1">
    <citation type="journal article" date="2021" name="Nat. Commun.">
        <title>Incipient diploidization of the medicinal plant Perilla within 10,000 years.</title>
        <authorList>
            <person name="Zhang Y."/>
            <person name="Shen Q."/>
            <person name="Leng L."/>
            <person name="Zhang D."/>
            <person name="Chen S."/>
            <person name="Shi Y."/>
            <person name="Ning Z."/>
            <person name="Chen S."/>
        </authorList>
    </citation>
    <scope>NUCLEOTIDE SEQUENCE [LARGE SCALE GENOMIC DNA]</scope>
    <source>
        <strain evidence="4">cv. PC099</strain>
    </source>
</reference>
<dbReference type="InterPro" id="IPR001005">
    <property type="entry name" value="SANT/Myb"/>
</dbReference>
<evidence type="ECO:0000313" key="4">
    <source>
        <dbReference type="Proteomes" id="UP001190926"/>
    </source>
</evidence>
<evidence type="ECO:0000259" key="2">
    <source>
        <dbReference type="PROSITE" id="PS50090"/>
    </source>
</evidence>
<comment type="caution">
    <text evidence="3">The sequence shown here is derived from an EMBL/GenBank/DDBJ whole genome shotgun (WGS) entry which is preliminary data.</text>
</comment>
<dbReference type="GO" id="GO:0003677">
    <property type="term" value="F:DNA binding"/>
    <property type="evidence" value="ECO:0007669"/>
    <property type="project" value="UniProtKB-KW"/>
</dbReference>
<accession>A0AAD4JPV9</accession>
<dbReference type="InterPro" id="IPR044822">
    <property type="entry name" value="Myb_DNA-bind_4"/>
</dbReference>
<feature type="region of interest" description="Disordered" evidence="1">
    <location>
        <begin position="215"/>
        <end position="292"/>
    </location>
</feature>
<protein>
    <submittedName>
        <fullName evidence="3">Homeodomain-like superfamily protein</fullName>
    </submittedName>
</protein>
<dbReference type="PANTHER" id="PTHR47211">
    <property type="entry name" value="TRIHELIX TRANSCRIPTION FACTOR ASR3"/>
    <property type="match status" value="1"/>
</dbReference>
<dbReference type="PANTHER" id="PTHR47211:SF2">
    <property type="entry name" value="TRIHELIX TRANSCRIPTION FACTOR ASR3"/>
    <property type="match status" value="1"/>
</dbReference>